<dbReference type="InterPro" id="IPR013320">
    <property type="entry name" value="ConA-like_dom_sf"/>
</dbReference>
<keyword evidence="5" id="KW-0732">Signal</keyword>
<evidence type="ECO:0000256" key="1">
    <source>
        <dbReference type="ARBA" id="ARBA00009902"/>
    </source>
</evidence>
<dbReference type="SMART" id="SM00640">
    <property type="entry name" value="Glyco_32"/>
    <property type="match status" value="1"/>
</dbReference>
<comment type="caution">
    <text evidence="8">The sequence shown here is derived from an EMBL/GenBank/DDBJ whole genome shotgun (WGS) entry which is preliminary data.</text>
</comment>
<evidence type="ECO:0000256" key="5">
    <source>
        <dbReference type="SAM" id="SignalP"/>
    </source>
</evidence>
<dbReference type="GO" id="GO:0004575">
    <property type="term" value="F:sucrose alpha-glucosidase activity"/>
    <property type="evidence" value="ECO:0007669"/>
    <property type="project" value="TreeGrafter"/>
</dbReference>
<dbReference type="Gene3D" id="2.115.10.20">
    <property type="entry name" value="Glycosyl hydrolase domain, family 43"/>
    <property type="match status" value="1"/>
</dbReference>
<dbReference type="AlphaFoldDB" id="A0A8J8NRF5"/>
<evidence type="ECO:0000313" key="9">
    <source>
        <dbReference type="Proteomes" id="UP000785679"/>
    </source>
</evidence>
<dbReference type="Pfam" id="PF00251">
    <property type="entry name" value="Glyco_hydro_32N"/>
    <property type="match status" value="1"/>
</dbReference>
<organism evidence="8 9">
    <name type="scientific">Halteria grandinella</name>
    <dbReference type="NCBI Taxonomy" id="5974"/>
    <lineage>
        <taxon>Eukaryota</taxon>
        <taxon>Sar</taxon>
        <taxon>Alveolata</taxon>
        <taxon>Ciliophora</taxon>
        <taxon>Intramacronucleata</taxon>
        <taxon>Spirotrichea</taxon>
        <taxon>Stichotrichia</taxon>
        <taxon>Sporadotrichida</taxon>
        <taxon>Halteriidae</taxon>
        <taxon>Halteria</taxon>
    </lineage>
</organism>
<evidence type="ECO:0000259" key="7">
    <source>
        <dbReference type="Pfam" id="PF08244"/>
    </source>
</evidence>
<feature type="chain" id="PRO_5035177997" evidence="5">
    <location>
        <begin position="17"/>
        <end position="537"/>
    </location>
</feature>
<dbReference type="InterPro" id="IPR018053">
    <property type="entry name" value="Glyco_hydro_32_AS"/>
</dbReference>
<feature type="signal peptide" evidence="5">
    <location>
        <begin position="1"/>
        <end position="16"/>
    </location>
</feature>
<dbReference type="Pfam" id="PF08244">
    <property type="entry name" value="Glyco_hydro_32C"/>
    <property type="match status" value="1"/>
</dbReference>
<dbReference type="InterPro" id="IPR001362">
    <property type="entry name" value="Glyco_hydro_32"/>
</dbReference>
<keyword evidence="3 4" id="KW-0326">Glycosidase</keyword>
<dbReference type="PROSITE" id="PS00609">
    <property type="entry name" value="GLYCOSYL_HYDROL_F32"/>
    <property type="match status" value="1"/>
</dbReference>
<dbReference type="InterPro" id="IPR023296">
    <property type="entry name" value="Glyco_hydro_beta-prop_sf"/>
</dbReference>
<dbReference type="Gene3D" id="2.60.120.560">
    <property type="entry name" value="Exo-inulinase, domain 1"/>
    <property type="match status" value="1"/>
</dbReference>
<comment type="similarity">
    <text evidence="1 4">Belongs to the glycosyl hydrolase 32 family.</text>
</comment>
<dbReference type="CDD" id="cd18622">
    <property type="entry name" value="GH32_Inu-like"/>
    <property type="match status" value="1"/>
</dbReference>
<name>A0A8J8NRF5_HALGN</name>
<dbReference type="PANTHER" id="PTHR42800:SF3">
    <property type="entry name" value="GLYCOSYL HYDROLASE FAMILY 32 N-TERMINAL DOMAIN-CONTAINING PROTEIN"/>
    <property type="match status" value="1"/>
</dbReference>
<dbReference type="GO" id="GO:0005987">
    <property type="term" value="P:sucrose catabolic process"/>
    <property type="evidence" value="ECO:0007669"/>
    <property type="project" value="TreeGrafter"/>
</dbReference>
<dbReference type="Proteomes" id="UP000785679">
    <property type="component" value="Unassembled WGS sequence"/>
</dbReference>
<keyword evidence="2 4" id="KW-0378">Hydrolase</keyword>
<gene>
    <name evidence="8" type="ORF">FGO68_gene16911</name>
</gene>
<dbReference type="GO" id="GO:0005737">
    <property type="term" value="C:cytoplasm"/>
    <property type="evidence" value="ECO:0007669"/>
    <property type="project" value="TreeGrafter"/>
</dbReference>
<feature type="domain" description="Glycosyl hydrolase family 32 N-terminal" evidence="6">
    <location>
        <begin position="28"/>
        <end position="347"/>
    </location>
</feature>
<evidence type="ECO:0000256" key="4">
    <source>
        <dbReference type="RuleBase" id="RU362110"/>
    </source>
</evidence>
<reference evidence="8" key="1">
    <citation type="submission" date="2019-06" db="EMBL/GenBank/DDBJ databases">
        <authorList>
            <person name="Zheng W."/>
        </authorList>
    </citation>
    <scope>NUCLEOTIDE SEQUENCE</scope>
    <source>
        <strain evidence="8">QDHG01</strain>
    </source>
</reference>
<accession>A0A8J8NRF5</accession>
<feature type="domain" description="Glycosyl hydrolase family 32 C-terminal" evidence="7">
    <location>
        <begin position="405"/>
        <end position="520"/>
    </location>
</feature>
<proteinExistence type="inferred from homology"/>
<sequence length="537" mass="61009">MVLFLLLSSLTIAVQGGNFSELYRPQYHFSPRKNWLNDPNGLFRDVDGRFHMFYQYNPFGDLWGHMSWGHAVSSSDMLHWVEDKEVALMEEVGEMIFSGSAVIDFNNTSGFKNTSLDVPPYVLIYTGHVYGVLGTIEQNQNLAYSNDGGKTWLKYTEGNPVLEIPKEQNFRDPKVFWYAPTQKWVMAVSLSEEQKVLFYQSDNLKNWTKTGEFEIAKKDAGTVWECPDLVNLIDSQSKVEKWVLMVNVNPGGFQESSGVKYFIGNFNGQTFIQEDTSRMTDFLDYGADFYAVTSFFQPNGGANPLPLIESIAWMSNWIYTQKTDYPPPPTSPWRGQMSFPRDYALKIYKGKVFATALPNTAFALNPLLSPDKTFLLTNLPTLSLANQLLSSLIQSRPTAYSSLQRLTVVFEKAPGYSASFGVDVKIGANVRTLVRMHRNCSISVDRSKSGDTLGGNPYFMELKTAETEYDCLNEREIKIEVILDASSVEAFFFDWYSMTNLVFTESTNNGLELWTDAEFGQFSIQYARLEFLEKTML</sequence>
<keyword evidence="9" id="KW-1185">Reference proteome</keyword>
<dbReference type="SUPFAM" id="SSF75005">
    <property type="entry name" value="Arabinanase/levansucrase/invertase"/>
    <property type="match status" value="1"/>
</dbReference>
<dbReference type="InterPro" id="IPR013189">
    <property type="entry name" value="Glyco_hydro_32_C"/>
</dbReference>
<dbReference type="EMBL" id="RRYP01007904">
    <property type="protein sequence ID" value="TNV80153.1"/>
    <property type="molecule type" value="Genomic_DNA"/>
</dbReference>
<evidence type="ECO:0000313" key="8">
    <source>
        <dbReference type="EMBL" id="TNV80153.1"/>
    </source>
</evidence>
<protein>
    <submittedName>
        <fullName evidence="8">Uncharacterized protein</fullName>
    </submittedName>
</protein>
<dbReference type="PANTHER" id="PTHR42800">
    <property type="entry name" value="EXOINULINASE INUD (AFU_ORTHOLOGUE AFUA_5G00480)"/>
    <property type="match status" value="1"/>
</dbReference>
<evidence type="ECO:0000259" key="6">
    <source>
        <dbReference type="Pfam" id="PF00251"/>
    </source>
</evidence>
<evidence type="ECO:0000256" key="2">
    <source>
        <dbReference type="ARBA" id="ARBA00022801"/>
    </source>
</evidence>
<dbReference type="OrthoDB" id="2161736at2759"/>
<dbReference type="SUPFAM" id="SSF49899">
    <property type="entry name" value="Concanavalin A-like lectins/glucanases"/>
    <property type="match status" value="1"/>
</dbReference>
<evidence type="ECO:0000256" key="3">
    <source>
        <dbReference type="ARBA" id="ARBA00023295"/>
    </source>
</evidence>
<dbReference type="InterPro" id="IPR013148">
    <property type="entry name" value="Glyco_hydro_32_N"/>
</dbReference>